<dbReference type="Gene3D" id="3.20.20.150">
    <property type="entry name" value="Divalent-metal-dependent TIM barrel enzymes"/>
    <property type="match status" value="1"/>
</dbReference>
<sequence>MHIGLCTISDKETSVETVLSRASSAGYDGVEIWGNGHVDRSGKSPQTVRQETEKLGLEIPVYGSYLRPGTSEFDDAYANELAIAADLNADLIRVWAGDQEYGNHDSAHWNQVVTDLQELATAASDRNIGVTVEKHEGTLTNATEGAQRLIKTVDEPNCGLNWQPLFGMEADTILMEARELASMSNNIHTQAVSSSGRNTRCALEDAFFDIEGCLEIFQAAGFDGYVNVEFVRSDTEYTTAIKEDLEYLRSVGI</sequence>
<dbReference type="GO" id="GO:0016853">
    <property type="term" value="F:isomerase activity"/>
    <property type="evidence" value="ECO:0007669"/>
    <property type="project" value="UniProtKB-KW"/>
</dbReference>
<dbReference type="AlphaFoldDB" id="A0A1N7DGI3"/>
<dbReference type="PANTHER" id="PTHR12110">
    <property type="entry name" value="HYDROXYPYRUVATE ISOMERASE"/>
    <property type="match status" value="1"/>
</dbReference>
<dbReference type="EMBL" id="FTNO01000004">
    <property type="protein sequence ID" value="SIR74946.1"/>
    <property type="molecule type" value="Genomic_DNA"/>
</dbReference>
<evidence type="ECO:0000259" key="1">
    <source>
        <dbReference type="Pfam" id="PF01261"/>
    </source>
</evidence>
<organism evidence="2 3">
    <name type="scientific">Haladaptatus litoreus</name>
    <dbReference type="NCBI Taxonomy" id="553468"/>
    <lineage>
        <taxon>Archaea</taxon>
        <taxon>Methanobacteriati</taxon>
        <taxon>Methanobacteriota</taxon>
        <taxon>Stenosarchaea group</taxon>
        <taxon>Halobacteria</taxon>
        <taxon>Halobacteriales</taxon>
        <taxon>Haladaptataceae</taxon>
        <taxon>Haladaptatus</taxon>
    </lineage>
</organism>
<gene>
    <name evidence="2" type="ORF">SAMN05421858_3602</name>
</gene>
<proteinExistence type="predicted"/>
<dbReference type="OrthoDB" id="372143at2157"/>
<dbReference type="InterPro" id="IPR036237">
    <property type="entry name" value="Xyl_isomerase-like_sf"/>
</dbReference>
<feature type="domain" description="Xylose isomerase-like TIM barrel" evidence="1">
    <location>
        <begin position="20"/>
        <end position="250"/>
    </location>
</feature>
<dbReference type="RefSeq" id="WP_076431472.1">
    <property type="nucleotide sequence ID" value="NZ_FTNO01000004.1"/>
</dbReference>
<dbReference type="InterPro" id="IPR050312">
    <property type="entry name" value="IolE/XylAMocC-like"/>
</dbReference>
<evidence type="ECO:0000313" key="2">
    <source>
        <dbReference type="EMBL" id="SIR74946.1"/>
    </source>
</evidence>
<name>A0A1N7DGI3_9EURY</name>
<dbReference type="SUPFAM" id="SSF51658">
    <property type="entry name" value="Xylose isomerase-like"/>
    <property type="match status" value="1"/>
</dbReference>
<evidence type="ECO:0000313" key="3">
    <source>
        <dbReference type="Proteomes" id="UP000186914"/>
    </source>
</evidence>
<keyword evidence="3" id="KW-1185">Reference proteome</keyword>
<dbReference type="PANTHER" id="PTHR12110:SF41">
    <property type="entry name" value="INOSOSE DEHYDRATASE"/>
    <property type="match status" value="1"/>
</dbReference>
<dbReference type="InterPro" id="IPR013022">
    <property type="entry name" value="Xyl_isomerase-like_TIM-brl"/>
</dbReference>
<dbReference type="Proteomes" id="UP000186914">
    <property type="component" value="Unassembled WGS sequence"/>
</dbReference>
<keyword evidence="2" id="KW-0413">Isomerase</keyword>
<dbReference type="Pfam" id="PF01261">
    <property type="entry name" value="AP_endonuc_2"/>
    <property type="match status" value="1"/>
</dbReference>
<accession>A0A1N7DGI3</accession>
<protein>
    <submittedName>
        <fullName evidence="2">Sugar phosphate isomerase/epimerase</fullName>
    </submittedName>
</protein>
<reference evidence="3" key="1">
    <citation type="submission" date="2017-01" db="EMBL/GenBank/DDBJ databases">
        <authorList>
            <person name="Varghese N."/>
            <person name="Submissions S."/>
        </authorList>
    </citation>
    <scope>NUCLEOTIDE SEQUENCE [LARGE SCALE GENOMIC DNA]</scope>
    <source>
        <strain evidence="3">CGMCC 1.7737</strain>
    </source>
</reference>